<gene>
    <name evidence="1" type="ORF">DJ90_2004</name>
</gene>
<reference evidence="1 2" key="1">
    <citation type="submission" date="2014-04" db="EMBL/GenBank/DDBJ databases">
        <authorList>
            <person name="Bishop-Lilly K.A."/>
            <person name="Broomall S.M."/>
            <person name="Chain P.S."/>
            <person name="Chertkov O."/>
            <person name="Coyne S.R."/>
            <person name="Daligault H.E."/>
            <person name="Davenport K.W."/>
            <person name="Erkkila T."/>
            <person name="Frey K.G."/>
            <person name="Gibbons H.S."/>
            <person name="Gu W."/>
            <person name="Jaissle J."/>
            <person name="Johnson S.L."/>
            <person name="Koroleva G.I."/>
            <person name="Ladner J.T."/>
            <person name="Lo C.-C."/>
            <person name="Minogue T.D."/>
            <person name="Munk C."/>
            <person name="Palacios G.F."/>
            <person name="Redden C.L."/>
            <person name="Rosenzweig C.N."/>
            <person name="Scholz M.B."/>
            <person name="Teshima H."/>
            <person name="Xu Y."/>
        </authorList>
    </citation>
    <scope>NUCLEOTIDE SEQUENCE [LARGE SCALE GENOMIC DNA]</scope>
    <source>
        <strain evidence="1 2">8244</strain>
    </source>
</reference>
<evidence type="ECO:0000313" key="1">
    <source>
        <dbReference type="EMBL" id="KFN12278.1"/>
    </source>
</evidence>
<dbReference type="AlphaFoldDB" id="A0A090ZPB0"/>
<dbReference type="GO" id="GO:0009295">
    <property type="term" value="C:nucleoid"/>
    <property type="evidence" value="ECO:0007669"/>
    <property type="project" value="InterPro"/>
</dbReference>
<dbReference type="Pfam" id="PF04245">
    <property type="entry name" value="NA37"/>
    <property type="match status" value="1"/>
</dbReference>
<dbReference type="STRING" id="44252.DJ90_2004"/>
<protein>
    <submittedName>
        <fullName evidence="1">37-kD nucleoid-associated bacterial family protein</fullName>
    </submittedName>
</protein>
<dbReference type="Proteomes" id="UP000029278">
    <property type="component" value="Unassembled WGS sequence"/>
</dbReference>
<dbReference type="HOGENOM" id="CLU_068639_0_0_9"/>
<dbReference type="RefSeq" id="WP_036624161.1">
    <property type="nucleotide sequence ID" value="NZ_JARLKU010000026.1"/>
</dbReference>
<dbReference type="GeneID" id="77008248"/>
<organism evidence="1 2">
    <name type="scientific">Paenibacillus macerans</name>
    <name type="common">Bacillus macerans</name>
    <dbReference type="NCBI Taxonomy" id="44252"/>
    <lineage>
        <taxon>Bacteria</taxon>
        <taxon>Bacillati</taxon>
        <taxon>Bacillota</taxon>
        <taxon>Bacilli</taxon>
        <taxon>Bacillales</taxon>
        <taxon>Paenibacillaceae</taxon>
        <taxon>Paenibacillus</taxon>
    </lineage>
</organism>
<accession>A0A090ZPB0</accession>
<comment type="caution">
    <text evidence="1">The sequence shown here is derived from an EMBL/GenBank/DDBJ whole genome shotgun (WGS) entry which is preliminary data.</text>
</comment>
<dbReference type="PATRIC" id="fig|44252.3.peg.206"/>
<dbReference type="InterPro" id="IPR007358">
    <property type="entry name" value="Nucleoid_associated_NdpA"/>
</dbReference>
<proteinExistence type="predicted"/>
<keyword evidence="2" id="KW-1185">Reference proteome</keyword>
<dbReference type="EMBL" id="JMQA01000001">
    <property type="protein sequence ID" value="KFN12278.1"/>
    <property type="molecule type" value="Genomic_DNA"/>
</dbReference>
<name>A0A090ZPB0_PAEMA</name>
<evidence type="ECO:0000313" key="2">
    <source>
        <dbReference type="Proteomes" id="UP000029278"/>
    </source>
</evidence>
<dbReference type="OrthoDB" id="9153118at2"/>
<sequence>MVEFDELDIEQLVVHKIGNKMRDEGIEISQRLHDLNDSSMKEILLKFFLRPFKAEKFFNFTHEGQLDLNEVYFYVKNIFTGKGSFYDESVRILKHLYEKSNHPNIKSGEFYVAYFKNHSLTNKRIDVIGLFKTENRDTYLKVNQANDNFNINYDRGINIDKLDKGCLVINDEMQNGFKVLIIDASAKSQNNEAQYWKNSFLNLKEVMDDNYTTDAFLKICNSFSSNINVDQLNNTTINDTFKFKNSTYNYFEQNSTCSLNDFLEDVFDNEELKDEFLEYKARYEEKNHIIPIETFNISPTTVMKLKERFKSKIKLDTGFEIKVVNDKYLEKGFDEEKNMSFYKVYFRSEK</sequence>